<feature type="compositionally biased region" description="Polar residues" evidence="1">
    <location>
        <begin position="48"/>
        <end position="60"/>
    </location>
</feature>
<comment type="caution">
    <text evidence="4">The sequence shown here is derived from an EMBL/GenBank/DDBJ whole genome shotgun (WGS) entry which is preliminary data.</text>
</comment>
<feature type="region of interest" description="Disordered" evidence="1">
    <location>
        <begin position="48"/>
        <end position="85"/>
    </location>
</feature>
<dbReference type="EMBL" id="BTSY01000134">
    <property type="protein sequence ID" value="GMT37429.1"/>
    <property type="molecule type" value="Genomic_DNA"/>
</dbReference>
<protein>
    <submittedName>
        <fullName evidence="4">Uncharacterized protein</fullName>
    </submittedName>
</protein>
<proteinExistence type="predicted"/>
<reference evidence="4" key="1">
    <citation type="submission" date="2023-10" db="EMBL/GenBank/DDBJ databases">
        <title>Genome assembly of Pristionchus species.</title>
        <authorList>
            <person name="Yoshida K."/>
            <person name="Sommer R.J."/>
        </authorList>
    </citation>
    <scope>NUCLEOTIDE SEQUENCE</scope>
    <source>
        <strain evidence="4">RS5133</strain>
    </source>
</reference>
<organism evidence="4 5">
    <name type="scientific">Pristionchus fissidentatus</name>
    <dbReference type="NCBI Taxonomy" id="1538716"/>
    <lineage>
        <taxon>Eukaryota</taxon>
        <taxon>Metazoa</taxon>
        <taxon>Ecdysozoa</taxon>
        <taxon>Nematoda</taxon>
        <taxon>Chromadorea</taxon>
        <taxon>Rhabditida</taxon>
        <taxon>Rhabditina</taxon>
        <taxon>Diplogasteromorpha</taxon>
        <taxon>Diplogasteroidea</taxon>
        <taxon>Neodiplogasteridae</taxon>
        <taxon>Pristionchus</taxon>
    </lineage>
</organism>
<evidence type="ECO:0000256" key="1">
    <source>
        <dbReference type="SAM" id="MobiDB-lite"/>
    </source>
</evidence>
<dbReference type="Proteomes" id="UP001432322">
    <property type="component" value="Unassembled WGS sequence"/>
</dbReference>
<feature type="non-terminal residue" evidence="4">
    <location>
        <position position="1"/>
    </location>
</feature>
<evidence type="ECO:0000313" key="5">
    <source>
        <dbReference type="Proteomes" id="UP001432322"/>
    </source>
</evidence>
<gene>
    <name evidence="4" type="ORF">PFISCL1PPCAC_28726</name>
    <name evidence="3" type="ORF">PFISCL1PPCAC_6038</name>
</gene>
<keyword evidence="5" id="KW-1185">Reference proteome</keyword>
<dbReference type="AlphaFoldDB" id="A0AAV5X046"/>
<evidence type="ECO:0000313" key="3">
    <source>
        <dbReference type="EMBL" id="GMT14741.1"/>
    </source>
</evidence>
<accession>A0AAV5X046</accession>
<sequence length="85" mass="9152">ISFSMRFIAVFVLLSCFVASEAFFGEDAFKGTGDFFTSLMDKLKTLTGSLTPTEGNNSTLPEPVKPIVIGEPVPLPPAPVEKKND</sequence>
<name>A0AAV5X046_9BILA</name>
<evidence type="ECO:0000256" key="2">
    <source>
        <dbReference type="SAM" id="SignalP"/>
    </source>
</evidence>
<dbReference type="EMBL" id="BTSY01000002">
    <property type="protein sequence ID" value="GMT14741.1"/>
    <property type="molecule type" value="Genomic_DNA"/>
</dbReference>
<keyword evidence="2" id="KW-0732">Signal</keyword>
<feature type="signal peptide" evidence="2">
    <location>
        <begin position="1"/>
        <end position="22"/>
    </location>
</feature>
<evidence type="ECO:0000313" key="4">
    <source>
        <dbReference type="EMBL" id="GMT37429.1"/>
    </source>
</evidence>
<feature type="chain" id="PRO_5044714777" evidence="2">
    <location>
        <begin position="23"/>
        <end position="85"/>
    </location>
</feature>